<organism evidence="1 2">
    <name type="scientific">Acanthoscelides obtectus</name>
    <name type="common">Bean weevil</name>
    <name type="synonym">Bruchus obtectus</name>
    <dbReference type="NCBI Taxonomy" id="200917"/>
    <lineage>
        <taxon>Eukaryota</taxon>
        <taxon>Metazoa</taxon>
        <taxon>Ecdysozoa</taxon>
        <taxon>Arthropoda</taxon>
        <taxon>Hexapoda</taxon>
        <taxon>Insecta</taxon>
        <taxon>Pterygota</taxon>
        <taxon>Neoptera</taxon>
        <taxon>Endopterygota</taxon>
        <taxon>Coleoptera</taxon>
        <taxon>Polyphaga</taxon>
        <taxon>Cucujiformia</taxon>
        <taxon>Chrysomeloidea</taxon>
        <taxon>Chrysomelidae</taxon>
        <taxon>Bruchinae</taxon>
        <taxon>Bruchini</taxon>
        <taxon>Acanthoscelides</taxon>
    </lineage>
</organism>
<dbReference type="AlphaFoldDB" id="A0A9P0PEN2"/>
<keyword evidence="2" id="KW-1185">Reference proteome</keyword>
<name>A0A9P0PEN2_ACAOB</name>
<accession>A0A9P0PEN2</accession>
<protein>
    <submittedName>
        <fullName evidence="1">Uncharacterized protein</fullName>
    </submittedName>
</protein>
<dbReference type="OrthoDB" id="10071528at2759"/>
<comment type="caution">
    <text evidence="1">The sequence shown here is derived from an EMBL/GenBank/DDBJ whole genome shotgun (WGS) entry which is preliminary data.</text>
</comment>
<evidence type="ECO:0000313" key="1">
    <source>
        <dbReference type="EMBL" id="CAH1980257.1"/>
    </source>
</evidence>
<gene>
    <name evidence="1" type="ORF">ACAOBT_LOCUS13873</name>
</gene>
<sequence>MQNRINQAQGTVKRVKLQRLKKNKRNDQLREVDVKFMKYMDSIAQEESSRSMNFFRGISDTVDRFSDENMIDFQFQVISVIKNIQQREQNRYIPTPRNQWNRGPQGY</sequence>
<proteinExistence type="predicted"/>
<dbReference type="Proteomes" id="UP001152888">
    <property type="component" value="Unassembled WGS sequence"/>
</dbReference>
<reference evidence="1" key="1">
    <citation type="submission" date="2022-03" db="EMBL/GenBank/DDBJ databases">
        <authorList>
            <person name="Sayadi A."/>
        </authorList>
    </citation>
    <scope>NUCLEOTIDE SEQUENCE</scope>
</reference>
<evidence type="ECO:0000313" key="2">
    <source>
        <dbReference type="Proteomes" id="UP001152888"/>
    </source>
</evidence>
<dbReference type="EMBL" id="CAKOFQ010006892">
    <property type="protein sequence ID" value="CAH1980257.1"/>
    <property type="molecule type" value="Genomic_DNA"/>
</dbReference>